<name>A0ABW5EK42_9BURK</name>
<proteinExistence type="predicted"/>
<gene>
    <name evidence="1" type="ORF">ACFSPV_04855</name>
</gene>
<dbReference type="RefSeq" id="WP_380104760.1">
    <property type="nucleotide sequence ID" value="NZ_JBHSIH010000001.1"/>
</dbReference>
<protein>
    <recommendedName>
        <fullName evidence="3">Tail fiber protein</fullName>
    </recommendedName>
</protein>
<keyword evidence="2" id="KW-1185">Reference proteome</keyword>
<evidence type="ECO:0000313" key="1">
    <source>
        <dbReference type="EMBL" id="MFD2318022.1"/>
    </source>
</evidence>
<evidence type="ECO:0008006" key="3">
    <source>
        <dbReference type="Google" id="ProtNLM"/>
    </source>
</evidence>
<dbReference type="Proteomes" id="UP001597287">
    <property type="component" value="Unassembled WGS sequence"/>
</dbReference>
<accession>A0ABW5EK42</accession>
<evidence type="ECO:0000313" key="2">
    <source>
        <dbReference type="Proteomes" id="UP001597287"/>
    </source>
</evidence>
<comment type="caution">
    <text evidence="1">The sequence shown here is derived from an EMBL/GenBank/DDBJ whole genome shotgun (WGS) entry which is preliminary data.</text>
</comment>
<reference evidence="2" key="1">
    <citation type="journal article" date="2019" name="Int. J. Syst. Evol. Microbiol.">
        <title>The Global Catalogue of Microorganisms (GCM) 10K type strain sequencing project: providing services to taxonomists for standard genome sequencing and annotation.</title>
        <authorList>
            <consortium name="The Broad Institute Genomics Platform"/>
            <consortium name="The Broad Institute Genome Sequencing Center for Infectious Disease"/>
            <person name="Wu L."/>
            <person name="Ma J."/>
        </authorList>
    </citation>
    <scope>NUCLEOTIDE SEQUENCE [LARGE SCALE GENOMIC DNA]</scope>
    <source>
        <strain evidence="2">CCUG 62793</strain>
    </source>
</reference>
<sequence length="404" mass="41498">MASPVDTSVKHFLSTMTGAPALSGTVGSMIALLDAMLVTGFDTKTLTSLTVVGGVATAAFSGQHSAIVDSVILVAGVAGGPAGWAGHNGEQKVTAVGAGLVRFATTLPDGTYTGTITIKMAPAGWVKAFTGTNVAVYQSTDPQSSKMLLRVDDSNAQFVRVRGFETMQDANIGTGLFPLDSQQGGGGYWPKSSAASNNPVGWAFAADSRFFYISTLPGTANAANRQIGNIRAFGDPVVTRPSGDAYACLLNYSTSGTSYTQFDNCLSSTSAGISACARAYSGLGSCVLHKLNVWGGGASAAQTSGITGIHGAFPNPIDGGLYLARRFIGTADNNFPRAEIPGSYQMLQSAGYDNFRSGDRVPGTGALTGKTLVAVHGSGGNNFDYTSSSGNTSVLFIDVTGPWR</sequence>
<organism evidence="1 2">
    <name type="scientific">Delftia deserti</name>
    <dbReference type="NCBI Taxonomy" id="1651218"/>
    <lineage>
        <taxon>Bacteria</taxon>
        <taxon>Pseudomonadati</taxon>
        <taxon>Pseudomonadota</taxon>
        <taxon>Betaproteobacteria</taxon>
        <taxon>Burkholderiales</taxon>
        <taxon>Comamonadaceae</taxon>
        <taxon>Delftia</taxon>
    </lineage>
</organism>
<dbReference type="EMBL" id="JBHUIG010000003">
    <property type="protein sequence ID" value="MFD2318022.1"/>
    <property type="molecule type" value="Genomic_DNA"/>
</dbReference>